<reference evidence="1" key="1">
    <citation type="journal article" date="2020" name="Nature">
        <title>Giant virus diversity and host interactions through global metagenomics.</title>
        <authorList>
            <person name="Schulz F."/>
            <person name="Roux S."/>
            <person name="Paez-Espino D."/>
            <person name="Jungbluth S."/>
            <person name="Walsh D.A."/>
            <person name="Denef V.J."/>
            <person name="McMahon K.D."/>
            <person name="Konstantinidis K.T."/>
            <person name="Eloe-Fadrosh E.A."/>
            <person name="Kyrpides N.C."/>
            <person name="Woyke T."/>
        </authorList>
    </citation>
    <scope>NUCLEOTIDE SEQUENCE</scope>
    <source>
        <strain evidence="1">GVMAG-M-3300009182-78</strain>
    </source>
</reference>
<dbReference type="AlphaFoldDB" id="A0A6C0AZV7"/>
<dbReference type="GO" id="GO:0004483">
    <property type="term" value="F:methyltransferase cap1 activity"/>
    <property type="evidence" value="ECO:0007669"/>
    <property type="project" value="TreeGrafter"/>
</dbReference>
<organism evidence="1">
    <name type="scientific">viral metagenome</name>
    <dbReference type="NCBI Taxonomy" id="1070528"/>
    <lineage>
        <taxon>unclassified sequences</taxon>
        <taxon>metagenomes</taxon>
        <taxon>organismal metagenomes</taxon>
    </lineage>
</organism>
<name>A0A6C0AZV7_9ZZZZ</name>
<dbReference type="EMBL" id="MN739042">
    <property type="protein sequence ID" value="QHS85336.1"/>
    <property type="molecule type" value="Genomic_DNA"/>
</dbReference>
<dbReference type="GO" id="GO:0005737">
    <property type="term" value="C:cytoplasm"/>
    <property type="evidence" value="ECO:0007669"/>
    <property type="project" value="TreeGrafter"/>
</dbReference>
<dbReference type="Gene3D" id="3.40.50.12760">
    <property type="match status" value="1"/>
</dbReference>
<accession>A0A6C0AZV7</accession>
<dbReference type="PANTHER" id="PTHR16121">
    <property type="entry name" value="CAP-SPECIFIC MRNA (NUCLEOSIDE-2'-O-)-METHYLTRANSFERASE 1-RELATED"/>
    <property type="match status" value="1"/>
</dbReference>
<dbReference type="GO" id="GO:0006370">
    <property type="term" value="P:7-methylguanosine mRNA capping"/>
    <property type="evidence" value="ECO:0007669"/>
    <property type="project" value="TreeGrafter"/>
</dbReference>
<evidence type="ECO:0000313" key="1">
    <source>
        <dbReference type="EMBL" id="QHS85336.1"/>
    </source>
</evidence>
<proteinExistence type="predicted"/>
<dbReference type="InterPro" id="IPR050851">
    <property type="entry name" value="mRNA_Cap_2O-Ribose_MeTrfase"/>
</dbReference>
<sequence>MPELSNQLSEPIISFSLIHYLHISQNYVNKMKQYENNVDFFCRMIHPYEFIHNKVPGSKFSVSKIKSCSPIFYMFMEIIHTFTIFDSFQNKNIISLHCSANNDATIECINIFRENNDDINYENKIENEMSYIIPLKGISPSSIDFLYYELCCDTTNICSYILHFIGVVCNLITYQSCNGVSIIKIDTLLHKPILDIIYLLTCMYDKVYIIKPNVSSSFNNERFIVCKQFIGTAKQPELYDYATILSKTMLECIYHNKCVHSLLEEELPFYFLNKIEDSNIIIGHLQLEQYTQLINLIKNKNRDDKIEVLKKNNIQKCIQWCEKYKIPYNKFVEKLNIFLPIVFIEEEKKLEIRGDEEQLELNNYNADEEERIYSNE</sequence>
<protein>
    <submittedName>
        <fullName evidence="1">Uncharacterized protein</fullName>
    </submittedName>
</protein>
<dbReference type="GO" id="GO:0005634">
    <property type="term" value="C:nucleus"/>
    <property type="evidence" value="ECO:0007669"/>
    <property type="project" value="TreeGrafter"/>
</dbReference>